<comment type="similarity">
    <text evidence="1 3">Belongs to the short-chain dehydrogenases/reductases (SDR) family.</text>
</comment>
<dbReference type="InterPro" id="IPR057326">
    <property type="entry name" value="KR_dom"/>
</dbReference>
<dbReference type="PANTHER" id="PTHR44196">
    <property type="entry name" value="DEHYDROGENASE/REDUCTASE SDR FAMILY MEMBER 7B"/>
    <property type="match status" value="1"/>
</dbReference>
<dbReference type="SMART" id="SM00822">
    <property type="entry name" value="PKS_KR"/>
    <property type="match status" value="1"/>
</dbReference>
<organism evidence="6 7">
    <name type="scientific">Actinomadura parmotrematis</name>
    <dbReference type="NCBI Taxonomy" id="2864039"/>
    <lineage>
        <taxon>Bacteria</taxon>
        <taxon>Bacillati</taxon>
        <taxon>Actinomycetota</taxon>
        <taxon>Actinomycetes</taxon>
        <taxon>Streptosporangiales</taxon>
        <taxon>Thermomonosporaceae</taxon>
        <taxon>Actinomadura</taxon>
    </lineage>
</organism>
<dbReference type="Proteomes" id="UP000774570">
    <property type="component" value="Unassembled WGS sequence"/>
</dbReference>
<evidence type="ECO:0000259" key="5">
    <source>
        <dbReference type="SMART" id="SM00822"/>
    </source>
</evidence>
<name>A0ABS7G495_9ACTN</name>
<evidence type="ECO:0000313" key="6">
    <source>
        <dbReference type="EMBL" id="MBW8487529.1"/>
    </source>
</evidence>
<dbReference type="Gene3D" id="3.40.50.720">
    <property type="entry name" value="NAD(P)-binding Rossmann-like Domain"/>
    <property type="match status" value="1"/>
</dbReference>
<dbReference type="EMBL" id="JAIBOA010000035">
    <property type="protein sequence ID" value="MBW8487529.1"/>
    <property type="molecule type" value="Genomic_DNA"/>
</dbReference>
<reference evidence="6 7" key="1">
    <citation type="submission" date="2021-07" db="EMBL/GenBank/DDBJ databases">
        <title>Actinomadura sp. PM05-2 isolated from lichen.</title>
        <authorList>
            <person name="Somphong A."/>
            <person name="Phongsopitanun W."/>
            <person name="Tanasupawat S."/>
            <person name="Peongsungnone V."/>
        </authorList>
    </citation>
    <scope>NUCLEOTIDE SEQUENCE [LARGE SCALE GENOMIC DNA]</scope>
    <source>
        <strain evidence="6 7">PM05-2</strain>
    </source>
</reference>
<dbReference type="RefSeq" id="WP_220170757.1">
    <property type="nucleotide sequence ID" value="NZ_JAIBOA010000035.1"/>
</dbReference>
<accession>A0ABS7G495</accession>
<evidence type="ECO:0000256" key="1">
    <source>
        <dbReference type="ARBA" id="ARBA00006484"/>
    </source>
</evidence>
<gene>
    <name evidence="6" type="ORF">K1Y72_34605</name>
</gene>
<dbReference type="InterPro" id="IPR036291">
    <property type="entry name" value="NAD(P)-bd_dom_sf"/>
</dbReference>
<feature type="domain" description="Ketoreductase" evidence="5">
    <location>
        <begin position="11"/>
        <end position="188"/>
    </location>
</feature>
<keyword evidence="2" id="KW-0560">Oxidoreductase</keyword>
<protein>
    <submittedName>
        <fullName evidence="6">SDR family NAD(P)-dependent oxidoreductase</fullName>
    </submittedName>
</protein>
<dbReference type="InterPro" id="IPR002347">
    <property type="entry name" value="SDR_fam"/>
</dbReference>
<evidence type="ECO:0000256" key="4">
    <source>
        <dbReference type="SAM" id="MobiDB-lite"/>
    </source>
</evidence>
<proteinExistence type="inferred from homology"/>
<dbReference type="PRINTS" id="PR00080">
    <property type="entry name" value="SDRFAMILY"/>
</dbReference>
<dbReference type="CDD" id="cd05233">
    <property type="entry name" value="SDR_c"/>
    <property type="match status" value="1"/>
</dbReference>
<dbReference type="Pfam" id="PF00106">
    <property type="entry name" value="adh_short"/>
    <property type="match status" value="1"/>
</dbReference>
<sequence>MTDYTAALAGRRVLITGAARGIGAALARRLHARGARVALAGLEPGPLAEVARDCGDAPWRECDVRDLAQVEAAVAHAVEALGGLDVVVANAGTAGQMPIVGGDPAVLEDTLRVNVLGVFHTLRAAGPHISHPRGYALVVSSLAAAVKLPLLGAYSASKAAAEALGDTLALELRPSGAKAGVAYFAELDTDMTTRGFATRATERLAGKGSLAGRLTRVAPLEAGIGALERGIALRSRRVVAPRWVRAVLPVRMLAQPVVASALSRRRLADALEIARTEAIELTTPQPPTAHASESAGEAAG</sequence>
<feature type="region of interest" description="Disordered" evidence="4">
    <location>
        <begin position="280"/>
        <end position="300"/>
    </location>
</feature>
<dbReference type="SUPFAM" id="SSF51735">
    <property type="entry name" value="NAD(P)-binding Rossmann-fold domains"/>
    <property type="match status" value="1"/>
</dbReference>
<feature type="compositionally biased region" description="Low complexity" evidence="4">
    <location>
        <begin position="291"/>
        <end position="300"/>
    </location>
</feature>
<dbReference type="PANTHER" id="PTHR44196:SF1">
    <property type="entry name" value="DEHYDROGENASE_REDUCTASE SDR FAMILY MEMBER 7B"/>
    <property type="match status" value="1"/>
</dbReference>
<dbReference type="PROSITE" id="PS00061">
    <property type="entry name" value="ADH_SHORT"/>
    <property type="match status" value="1"/>
</dbReference>
<evidence type="ECO:0000256" key="3">
    <source>
        <dbReference type="RuleBase" id="RU000363"/>
    </source>
</evidence>
<comment type="caution">
    <text evidence="6">The sequence shown here is derived from an EMBL/GenBank/DDBJ whole genome shotgun (WGS) entry which is preliminary data.</text>
</comment>
<keyword evidence="7" id="KW-1185">Reference proteome</keyword>
<dbReference type="InterPro" id="IPR020904">
    <property type="entry name" value="Sc_DH/Rdtase_CS"/>
</dbReference>
<evidence type="ECO:0000256" key="2">
    <source>
        <dbReference type="ARBA" id="ARBA00023002"/>
    </source>
</evidence>
<evidence type="ECO:0000313" key="7">
    <source>
        <dbReference type="Proteomes" id="UP000774570"/>
    </source>
</evidence>
<dbReference type="PRINTS" id="PR00081">
    <property type="entry name" value="GDHRDH"/>
</dbReference>